<dbReference type="KEGG" id="pob:LPB03_12910"/>
<gene>
    <name evidence="2" type="ORF">LPB3_12925</name>
</gene>
<dbReference type="AlphaFoldDB" id="A0A1B8TTE2"/>
<proteinExistence type="predicted"/>
<evidence type="ECO:0000313" key="3">
    <source>
        <dbReference type="Proteomes" id="UP000092584"/>
    </source>
</evidence>
<evidence type="ECO:0000256" key="1">
    <source>
        <dbReference type="SAM" id="Coils"/>
    </source>
</evidence>
<organism evidence="2 3">
    <name type="scientific">Polaribacter vadi</name>
    <dbReference type="NCBI Taxonomy" id="1774273"/>
    <lineage>
        <taxon>Bacteria</taxon>
        <taxon>Pseudomonadati</taxon>
        <taxon>Bacteroidota</taxon>
        <taxon>Flavobacteriia</taxon>
        <taxon>Flavobacteriales</taxon>
        <taxon>Flavobacteriaceae</taxon>
    </lineage>
</organism>
<reference evidence="3" key="1">
    <citation type="submission" date="2016-02" db="EMBL/GenBank/DDBJ databases">
        <authorList>
            <person name="Shin S.-K."/>
            <person name="Yi H."/>
            <person name="Kim E."/>
        </authorList>
    </citation>
    <scope>NUCLEOTIDE SEQUENCE [LARGE SCALE GENOMIC DNA]</scope>
    <source>
        <strain evidence="3">LPB0003</strain>
    </source>
</reference>
<accession>A0A1B8TTE2</accession>
<keyword evidence="3" id="KW-1185">Reference proteome</keyword>
<dbReference type="EMBL" id="LSFM01000023">
    <property type="protein sequence ID" value="OBY63026.1"/>
    <property type="molecule type" value="Genomic_DNA"/>
</dbReference>
<comment type="caution">
    <text evidence="2">The sequence shown here is derived from an EMBL/GenBank/DDBJ whole genome shotgun (WGS) entry which is preliminary data.</text>
</comment>
<dbReference type="RefSeq" id="WP_065320003.1">
    <property type="nucleotide sequence ID" value="NZ_CP017477.1"/>
</dbReference>
<dbReference type="Proteomes" id="UP000092584">
    <property type="component" value="Unassembled WGS sequence"/>
</dbReference>
<protein>
    <submittedName>
        <fullName evidence="2">Uncharacterized protein</fullName>
    </submittedName>
</protein>
<keyword evidence="1" id="KW-0175">Coiled coil</keyword>
<feature type="coiled-coil region" evidence="1">
    <location>
        <begin position="174"/>
        <end position="209"/>
    </location>
</feature>
<dbReference type="OrthoDB" id="1100725at2"/>
<dbReference type="STRING" id="1774273.LPB03_12910"/>
<name>A0A1B8TTE2_9FLAO</name>
<evidence type="ECO:0000313" key="2">
    <source>
        <dbReference type="EMBL" id="OBY63026.1"/>
    </source>
</evidence>
<sequence length="327" mass="38023">MHKKLEADLISLAHSILQMKNKDNVFLLKQKSKEIYEKLSVLAFVEEYVNSTPGLKKTKTELLETVEKAFAVKEEEIVEKLDSEKVVYNLDDALKIVENEVVEHDINAENNLEIDHQTEIENEIQNQPEHKEVIEQPFDELEEIMFSKEIPPKSVENEEPLEEVPEIKSKEITETKLKKALETEKEMLNEVQDKELQHKKETQANLENESDVVKVEVRKTMSLEEELQDIVSVDFMADLFEKAPAKSLNDRLVGNIQIGLNDRIAFVKNLFNGNQEDYNRVISQLNTLKSGDEAKNFINSMVKPDYNWSEKEELETRFMEIIERKFA</sequence>